<accession>A0ABU0YR81</accession>
<evidence type="ECO:0000259" key="1">
    <source>
        <dbReference type="Pfam" id="PF04230"/>
    </source>
</evidence>
<dbReference type="Pfam" id="PF04230">
    <property type="entry name" value="PS_pyruv_trans"/>
    <property type="match status" value="1"/>
</dbReference>
<sequence length="359" mass="40538">MSSRGISAAGRQRRPRIEEDSESVDAYLLDIPNPGVSAMTVALFDPSIASENLGDQIIIDAVVREISDLFPAEQVVHLPTQEVVGRRTFRIARNARERLVGGTNLLSSHMLRYRQWKVGLAARFLLKDVVLMGVGWWQYQDDPDWYTRQIILSTLSKRRSHAVRDEYTKQKLEKIGLANVLNTGCPTMWRLDEKLCASIPARKASDVVFTLTDYKPNRETDVALIDLLRKRYARLFFWPQGSGDLAYLQSIAPLNGIEMVAPTLAAYDALLDSHDLDFVGTRLHGGIRALQKRRRALIVAVDNRSLEISRDTGLPTEERKAVERISDRIERTESTRLALRLNEIAAWKTQFSAARAAAQ</sequence>
<dbReference type="RefSeq" id="WP_379959224.1">
    <property type="nucleotide sequence ID" value="NZ_JAUYVI010000006.1"/>
</dbReference>
<evidence type="ECO:0000313" key="3">
    <source>
        <dbReference type="Proteomes" id="UP001230156"/>
    </source>
</evidence>
<dbReference type="EMBL" id="JAUYVI010000006">
    <property type="protein sequence ID" value="MDQ7250233.1"/>
    <property type="molecule type" value="Genomic_DNA"/>
</dbReference>
<keyword evidence="3" id="KW-1185">Reference proteome</keyword>
<keyword evidence="2" id="KW-0808">Transferase</keyword>
<gene>
    <name evidence="2" type="ORF">Q8A70_21255</name>
</gene>
<dbReference type="GO" id="GO:0016757">
    <property type="term" value="F:glycosyltransferase activity"/>
    <property type="evidence" value="ECO:0007669"/>
    <property type="project" value="UniProtKB-KW"/>
</dbReference>
<protein>
    <submittedName>
        <fullName evidence="2">Polysaccharide pyruvyl transferase family protein</fullName>
        <ecNumber evidence="2">2.4.-.-</ecNumber>
    </submittedName>
</protein>
<feature type="domain" description="Polysaccharide pyruvyl transferase" evidence="1">
    <location>
        <begin position="52"/>
        <end position="303"/>
    </location>
</feature>
<dbReference type="Proteomes" id="UP001230156">
    <property type="component" value="Unassembled WGS sequence"/>
</dbReference>
<reference evidence="3" key="1">
    <citation type="submission" date="2023-08" db="EMBL/GenBank/DDBJ databases">
        <title>Rhodospirillaceae gen. nov., a novel taxon isolated from the Yangtze River Yuezi River estuary sludge.</title>
        <authorList>
            <person name="Ruan L."/>
        </authorList>
    </citation>
    <scope>NUCLEOTIDE SEQUENCE [LARGE SCALE GENOMIC DNA]</scope>
    <source>
        <strain evidence="3">R-7</strain>
    </source>
</reference>
<keyword evidence="2" id="KW-0328">Glycosyltransferase</keyword>
<organism evidence="2 3">
    <name type="scientific">Dongia sedimenti</name>
    <dbReference type="NCBI Taxonomy" id="3064282"/>
    <lineage>
        <taxon>Bacteria</taxon>
        <taxon>Pseudomonadati</taxon>
        <taxon>Pseudomonadota</taxon>
        <taxon>Alphaproteobacteria</taxon>
        <taxon>Rhodospirillales</taxon>
        <taxon>Dongiaceae</taxon>
        <taxon>Dongia</taxon>
    </lineage>
</organism>
<dbReference type="InterPro" id="IPR007345">
    <property type="entry name" value="Polysacch_pyruvyl_Trfase"/>
</dbReference>
<name>A0ABU0YR81_9PROT</name>
<dbReference type="EC" id="2.4.-.-" evidence="2"/>
<comment type="caution">
    <text evidence="2">The sequence shown here is derived from an EMBL/GenBank/DDBJ whole genome shotgun (WGS) entry which is preliminary data.</text>
</comment>
<evidence type="ECO:0000313" key="2">
    <source>
        <dbReference type="EMBL" id="MDQ7250233.1"/>
    </source>
</evidence>
<proteinExistence type="predicted"/>